<accession>A0A2N9F701</accession>
<dbReference type="AlphaFoldDB" id="A0A2N9F701"/>
<dbReference type="EMBL" id="OIVN01000608">
    <property type="protein sequence ID" value="SPC82918.1"/>
    <property type="molecule type" value="Genomic_DNA"/>
</dbReference>
<organism evidence="1">
    <name type="scientific">Fagus sylvatica</name>
    <name type="common">Beechnut</name>
    <dbReference type="NCBI Taxonomy" id="28930"/>
    <lineage>
        <taxon>Eukaryota</taxon>
        <taxon>Viridiplantae</taxon>
        <taxon>Streptophyta</taxon>
        <taxon>Embryophyta</taxon>
        <taxon>Tracheophyta</taxon>
        <taxon>Spermatophyta</taxon>
        <taxon>Magnoliopsida</taxon>
        <taxon>eudicotyledons</taxon>
        <taxon>Gunneridae</taxon>
        <taxon>Pentapetalae</taxon>
        <taxon>rosids</taxon>
        <taxon>fabids</taxon>
        <taxon>Fagales</taxon>
        <taxon>Fagaceae</taxon>
        <taxon>Fagus</taxon>
    </lineage>
</organism>
<reference evidence="1" key="1">
    <citation type="submission" date="2018-02" db="EMBL/GenBank/DDBJ databases">
        <authorList>
            <person name="Cohen D.B."/>
            <person name="Kent A.D."/>
        </authorList>
    </citation>
    <scope>NUCLEOTIDE SEQUENCE</scope>
</reference>
<proteinExistence type="predicted"/>
<sequence>MLGGSCHRCSDLSISSRGSVRRIRRGFSSRTPRGTNYRPIGRQDMTMLPISRYNTITGILSQKKAFPTDGANWRCLIFHHTDYLYFEEHRFSFPTPAWRNSKELQYRHVDIPIACLEEHLCTADVKRGQDKNLINIEGDGIETPKSIDEPKKLMAVVASPSQFTQLGGKVTQNFLMPENPREMASVTSGTDSSLMEITLDNRKVSKGTVI</sequence>
<evidence type="ECO:0000313" key="1">
    <source>
        <dbReference type="EMBL" id="SPC82918.1"/>
    </source>
</evidence>
<name>A0A2N9F701_FAGSY</name>
<gene>
    <name evidence="1" type="ORF">FSB_LOCUS10800</name>
</gene>
<protein>
    <submittedName>
        <fullName evidence="1">Uncharacterized protein</fullName>
    </submittedName>
</protein>